<evidence type="ECO:0000256" key="2">
    <source>
        <dbReference type="ARBA" id="ARBA00023295"/>
    </source>
</evidence>
<dbReference type="GO" id="GO:0008477">
    <property type="term" value="F:purine nucleosidase activity"/>
    <property type="evidence" value="ECO:0007669"/>
    <property type="project" value="TreeGrafter"/>
</dbReference>
<dbReference type="SUPFAM" id="SSF53590">
    <property type="entry name" value="Nucleoside hydrolase"/>
    <property type="match status" value="1"/>
</dbReference>
<dbReference type="InterPro" id="IPR023186">
    <property type="entry name" value="IUNH"/>
</dbReference>
<dbReference type="Proteomes" id="UP000249165">
    <property type="component" value="Unassembled WGS sequence"/>
</dbReference>
<dbReference type="RefSeq" id="WP_111549613.1">
    <property type="nucleotide sequence ID" value="NZ_LIQE01000001.1"/>
</dbReference>
<name>A0A327YS77_9RHOB</name>
<proteinExistence type="predicted"/>
<sequence length="293" mass="30658">MGLWVDTDMGVDDLAALLLAQRLGIDGISLVFGCAEMPGVRANALAACAAFGWPEPVQGADCAILGGIETAKDILGPDGQPTRGERLAPVPDRALGAALPALARWLGARGNAQILALGPLTNLATLVLAHPDLAAHIGCITWMGGATGRGNHSEHAEFNALADPEALAVLLSRGIPIDMVDLEPCRRVQIRETDIARLAQPLQDLMGGYLDIGLTRGRPGMALYDPVAAALLVAPDLFTLSDVSLTVELHDAERLGQTRTAPHGVHRVITDLDTAAVRRLCLSALLVPDAEAI</sequence>
<dbReference type="PANTHER" id="PTHR12304">
    <property type="entry name" value="INOSINE-URIDINE PREFERRING NUCLEOSIDE HYDROLASE"/>
    <property type="match status" value="1"/>
</dbReference>
<dbReference type="InterPro" id="IPR036452">
    <property type="entry name" value="Ribo_hydro-like"/>
</dbReference>
<keyword evidence="1 4" id="KW-0378">Hydrolase</keyword>
<organism evidence="4 5">
    <name type="scientific">Salipiger aestuarii</name>
    <dbReference type="NCBI Taxonomy" id="568098"/>
    <lineage>
        <taxon>Bacteria</taxon>
        <taxon>Pseudomonadati</taxon>
        <taxon>Pseudomonadota</taxon>
        <taxon>Alphaproteobacteria</taxon>
        <taxon>Rhodobacterales</taxon>
        <taxon>Roseobacteraceae</taxon>
        <taxon>Salipiger</taxon>
    </lineage>
</organism>
<dbReference type="Gene3D" id="3.90.245.10">
    <property type="entry name" value="Ribonucleoside hydrolase-like"/>
    <property type="match status" value="1"/>
</dbReference>
<evidence type="ECO:0000259" key="3">
    <source>
        <dbReference type="Pfam" id="PF01156"/>
    </source>
</evidence>
<accession>A0A327YS77</accession>
<protein>
    <submittedName>
        <fullName evidence="4">Inosine-uridine nucleoside N-ribohydrolase</fullName>
    </submittedName>
</protein>
<comment type="caution">
    <text evidence="4">The sequence shown here is derived from an EMBL/GenBank/DDBJ whole genome shotgun (WGS) entry which is preliminary data.</text>
</comment>
<dbReference type="OrthoDB" id="9797882at2"/>
<evidence type="ECO:0000256" key="1">
    <source>
        <dbReference type="ARBA" id="ARBA00022801"/>
    </source>
</evidence>
<reference evidence="4 5" key="1">
    <citation type="submission" date="2018-06" db="EMBL/GenBank/DDBJ databases">
        <title>Genomic Encyclopedia of Archaeal and Bacterial Type Strains, Phase II (KMG-II): from individual species to whole genera.</title>
        <authorList>
            <person name="Goeker M."/>
        </authorList>
    </citation>
    <scope>NUCLEOTIDE SEQUENCE [LARGE SCALE GENOMIC DNA]</scope>
    <source>
        <strain evidence="4 5">DSM 22011</strain>
    </source>
</reference>
<feature type="domain" description="Inosine/uridine-preferring nucleoside hydrolase" evidence="3">
    <location>
        <begin position="3"/>
        <end position="277"/>
    </location>
</feature>
<dbReference type="EMBL" id="QLMG01000002">
    <property type="protein sequence ID" value="RAK22947.1"/>
    <property type="molecule type" value="Genomic_DNA"/>
</dbReference>
<dbReference type="Pfam" id="PF01156">
    <property type="entry name" value="IU_nuc_hydro"/>
    <property type="match status" value="1"/>
</dbReference>
<gene>
    <name evidence="4" type="ORF">ATI53_1002126</name>
</gene>
<dbReference type="GO" id="GO:0005829">
    <property type="term" value="C:cytosol"/>
    <property type="evidence" value="ECO:0007669"/>
    <property type="project" value="TreeGrafter"/>
</dbReference>
<dbReference type="GO" id="GO:0006152">
    <property type="term" value="P:purine nucleoside catabolic process"/>
    <property type="evidence" value="ECO:0007669"/>
    <property type="project" value="TreeGrafter"/>
</dbReference>
<dbReference type="AlphaFoldDB" id="A0A327YS77"/>
<dbReference type="InterPro" id="IPR001910">
    <property type="entry name" value="Inosine/uridine_hydrolase_dom"/>
</dbReference>
<dbReference type="PANTHER" id="PTHR12304:SF4">
    <property type="entry name" value="URIDINE NUCLEOSIDASE"/>
    <property type="match status" value="1"/>
</dbReference>
<evidence type="ECO:0000313" key="4">
    <source>
        <dbReference type="EMBL" id="RAK22947.1"/>
    </source>
</evidence>
<evidence type="ECO:0000313" key="5">
    <source>
        <dbReference type="Proteomes" id="UP000249165"/>
    </source>
</evidence>
<keyword evidence="5" id="KW-1185">Reference proteome</keyword>
<keyword evidence="2" id="KW-0326">Glycosidase</keyword>